<name>C7Q3J6_CATAD</name>
<dbReference type="eggNOG" id="ENOG502Z9RP">
    <property type="taxonomic scope" value="Bacteria"/>
</dbReference>
<dbReference type="InParanoid" id="C7Q3J6"/>
<dbReference type="KEGG" id="cai:Caci_6928"/>
<keyword evidence="2" id="KW-1185">Reference proteome</keyword>
<dbReference type="Proteomes" id="UP000000851">
    <property type="component" value="Chromosome"/>
</dbReference>
<dbReference type="HOGENOM" id="CLU_1719047_0_0_11"/>
<gene>
    <name evidence="1" type="ordered locus">Caci_6928</name>
</gene>
<proteinExistence type="predicted"/>
<dbReference type="AlphaFoldDB" id="C7Q3J6"/>
<dbReference type="EMBL" id="CP001700">
    <property type="protein sequence ID" value="ACU75761.1"/>
    <property type="molecule type" value="Genomic_DNA"/>
</dbReference>
<protein>
    <submittedName>
        <fullName evidence="1">Uncharacterized protein</fullName>
    </submittedName>
</protein>
<organism evidence="1 2">
    <name type="scientific">Catenulispora acidiphila (strain DSM 44928 / JCM 14897 / NBRC 102108 / NRRL B-24433 / ID139908)</name>
    <dbReference type="NCBI Taxonomy" id="479433"/>
    <lineage>
        <taxon>Bacteria</taxon>
        <taxon>Bacillati</taxon>
        <taxon>Actinomycetota</taxon>
        <taxon>Actinomycetes</taxon>
        <taxon>Catenulisporales</taxon>
        <taxon>Catenulisporaceae</taxon>
        <taxon>Catenulispora</taxon>
    </lineage>
</organism>
<sequence length="152" mass="16227">MTARRVASVPARTSTATWHAIIDLVAPLQGPARSVLSAATGVCAAIISEEYTRDAPIIIRPASGPQIRIYTVHGEDALEVLQDETPLSVQPLADPQWTLSVPCGVDDIDDFGRVLAGDGRISLRDLTAVAEIDKFAEPQVRGSLTVNLEELS</sequence>
<accession>C7Q3J6</accession>
<evidence type="ECO:0000313" key="2">
    <source>
        <dbReference type="Proteomes" id="UP000000851"/>
    </source>
</evidence>
<reference evidence="1 2" key="1">
    <citation type="journal article" date="2009" name="Stand. Genomic Sci.">
        <title>Complete genome sequence of Catenulispora acidiphila type strain (ID 139908).</title>
        <authorList>
            <person name="Copeland A."/>
            <person name="Lapidus A."/>
            <person name="Glavina Del Rio T."/>
            <person name="Nolan M."/>
            <person name="Lucas S."/>
            <person name="Chen F."/>
            <person name="Tice H."/>
            <person name="Cheng J.F."/>
            <person name="Bruce D."/>
            <person name="Goodwin L."/>
            <person name="Pitluck S."/>
            <person name="Mikhailova N."/>
            <person name="Pati A."/>
            <person name="Ivanova N."/>
            <person name="Mavromatis K."/>
            <person name="Chen A."/>
            <person name="Palaniappan K."/>
            <person name="Chain P."/>
            <person name="Land M."/>
            <person name="Hauser L."/>
            <person name="Chang Y.J."/>
            <person name="Jeffries C.D."/>
            <person name="Chertkov O."/>
            <person name="Brettin T."/>
            <person name="Detter J.C."/>
            <person name="Han C."/>
            <person name="Ali Z."/>
            <person name="Tindall B.J."/>
            <person name="Goker M."/>
            <person name="Bristow J."/>
            <person name="Eisen J.A."/>
            <person name="Markowitz V."/>
            <person name="Hugenholtz P."/>
            <person name="Kyrpides N.C."/>
            <person name="Klenk H.P."/>
        </authorList>
    </citation>
    <scope>NUCLEOTIDE SEQUENCE [LARGE SCALE GENOMIC DNA]</scope>
    <source>
        <strain evidence="2">DSM 44928 / JCM 14897 / NBRC 102108 / NRRL B-24433 / ID139908</strain>
    </source>
</reference>
<evidence type="ECO:0000313" key="1">
    <source>
        <dbReference type="EMBL" id="ACU75761.1"/>
    </source>
</evidence>
<dbReference type="STRING" id="479433.Caci_6928"/>